<dbReference type="AlphaFoldDB" id="A0A0L0TDF8"/>
<dbReference type="eggNOG" id="KOG1808">
    <property type="taxonomic scope" value="Eukaryota"/>
</dbReference>
<organism evidence="3 4">
    <name type="scientific">Allomyces macrogynus (strain ATCC 38327)</name>
    <name type="common">Allomyces javanicus var. macrogynus</name>
    <dbReference type="NCBI Taxonomy" id="578462"/>
    <lineage>
        <taxon>Eukaryota</taxon>
        <taxon>Fungi</taxon>
        <taxon>Fungi incertae sedis</taxon>
        <taxon>Blastocladiomycota</taxon>
        <taxon>Blastocladiomycetes</taxon>
        <taxon>Blastocladiales</taxon>
        <taxon>Blastocladiaceae</taxon>
        <taxon>Allomyces</taxon>
    </lineage>
</organism>
<dbReference type="OrthoDB" id="5186at2759"/>
<dbReference type="GO" id="GO:0005634">
    <property type="term" value="C:nucleus"/>
    <property type="evidence" value="ECO:0007669"/>
    <property type="project" value="TreeGrafter"/>
</dbReference>
<reference evidence="4" key="2">
    <citation type="submission" date="2009-11" db="EMBL/GenBank/DDBJ databases">
        <title>The Genome Sequence of Allomyces macrogynus strain ATCC 38327.</title>
        <authorList>
            <consortium name="The Broad Institute Genome Sequencing Platform"/>
            <person name="Russ C."/>
            <person name="Cuomo C."/>
            <person name="Shea T."/>
            <person name="Young S.K."/>
            <person name="Zeng Q."/>
            <person name="Koehrsen M."/>
            <person name="Haas B."/>
            <person name="Borodovsky M."/>
            <person name="Guigo R."/>
            <person name="Alvarado L."/>
            <person name="Berlin A."/>
            <person name="Borenstein D."/>
            <person name="Chen Z."/>
            <person name="Engels R."/>
            <person name="Freedman E."/>
            <person name="Gellesch M."/>
            <person name="Goldberg J."/>
            <person name="Griggs A."/>
            <person name="Gujja S."/>
            <person name="Heiman D."/>
            <person name="Hepburn T."/>
            <person name="Howarth C."/>
            <person name="Jen D."/>
            <person name="Larson L."/>
            <person name="Lewis B."/>
            <person name="Mehta T."/>
            <person name="Park D."/>
            <person name="Pearson M."/>
            <person name="Roberts A."/>
            <person name="Saif S."/>
            <person name="Shenoy N."/>
            <person name="Sisk P."/>
            <person name="Stolte C."/>
            <person name="Sykes S."/>
            <person name="Walk T."/>
            <person name="White J."/>
            <person name="Yandava C."/>
            <person name="Burger G."/>
            <person name="Gray M.W."/>
            <person name="Holland P.W.H."/>
            <person name="King N."/>
            <person name="Lang F.B.F."/>
            <person name="Roger A.J."/>
            <person name="Ruiz-Trillo I."/>
            <person name="Lander E."/>
            <person name="Nusbaum C."/>
        </authorList>
    </citation>
    <scope>NUCLEOTIDE SEQUENCE [LARGE SCALE GENOMIC DNA]</scope>
    <source>
        <strain evidence="4">ATCC 38327</strain>
    </source>
</reference>
<protein>
    <submittedName>
        <fullName evidence="3">Uncharacterized protein</fullName>
    </submittedName>
</protein>
<dbReference type="STRING" id="578462.A0A0L0TDF8"/>
<proteinExistence type="predicted"/>
<feature type="non-terminal residue" evidence="3">
    <location>
        <position position="174"/>
    </location>
</feature>
<dbReference type="VEuPathDB" id="FungiDB:AMAG_20508"/>
<dbReference type="GO" id="GO:0000055">
    <property type="term" value="P:ribosomal large subunit export from nucleus"/>
    <property type="evidence" value="ECO:0007669"/>
    <property type="project" value="TreeGrafter"/>
</dbReference>
<evidence type="ECO:0000313" key="3">
    <source>
        <dbReference type="EMBL" id="KNE72711.1"/>
    </source>
</evidence>
<dbReference type="Proteomes" id="UP000054350">
    <property type="component" value="Unassembled WGS sequence"/>
</dbReference>
<gene>
    <name evidence="3" type="ORF">AMAG_20508</name>
</gene>
<accession>A0A0L0TDF8</accession>
<evidence type="ECO:0000313" key="4">
    <source>
        <dbReference type="Proteomes" id="UP000054350"/>
    </source>
</evidence>
<dbReference type="GO" id="GO:0005524">
    <property type="term" value="F:ATP binding"/>
    <property type="evidence" value="ECO:0007669"/>
    <property type="project" value="UniProtKB-KW"/>
</dbReference>
<dbReference type="GO" id="GO:0030687">
    <property type="term" value="C:preribosome, large subunit precursor"/>
    <property type="evidence" value="ECO:0007669"/>
    <property type="project" value="TreeGrafter"/>
</dbReference>
<evidence type="ECO:0000256" key="1">
    <source>
        <dbReference type="ARBA" id="ARBA00022741"/>
    </source>
</evidence>
<keyword evidence="1" id="KW-0547">Nucleotide-binding</keyword>
<reference evidence="3 4" key="1">
    <citation type="submission" date="2009-11" db="EMBL/GenBank/DDBJ databases">
        <title>Annotation of Allomyces macrogynus ATCC 38327.</title>
        <authorList>
            <consortium name="The Broad Institute Genome Sequencing Platform"/>
            <person name="Russ C."/>
            <person name="Cuomo C."/>
            <person name="Burger G."/>
            <person name="Gray M.W."/>
            <person name="Holland P.W.H."/>
            <person name="King N."/>
            <person name="Lang F.B.F."/>
            <person name="Roger A.J."/>
            <person name="Ruiz-Trillo I."/>
            <person name="Young S.K."/>
            <person name="Zeng Q."/>
            <person name="Gargeya S."/>
            <person name="Fitzgerald M."/>
            <person name="Haas B."/>
            <person name="Abouelleil A."/>
            <person name="Alvarado L."/>
            <person name="Arachchi H.M."/>
            <person name="Berlin A."/>
            <person name="Chapman S.B."/>
            <person name="Gearin G."/>
            <person name="Goldberg J."/>
            <person name="Griggs A."/>
            <person name="Gujja S."/>
            <person name="Hansen M."/>
            <person name="Heiman D."/>
            <person name="Howarth C."/>
            <person name="Larimer J."/>
            <person name="Lui A."/>
            <person name="MacDonald P.J.P."/>
            <person name="McCowen C."/>
            <person name="Montmayeur A."/>
            <person name="Murphy C."/>
            <person name="Neiman D."/>
            <person name="Pearson M."/>
            <person name="Priest M."/>
            <person name="Roberts A."/>
            <person name="Saif S."/>
            <person name="Shea T."/>
            <person name="Sisk P."/>
            <person name="Stolte C."/>
            <person name="Sykes S."/>
            <person name="Wortman J."/>
            <person name="Nusbaum C."/>
            <person name="Birren B."/>
        </authorList>
    </citation>
    <scope>NUCLEOTIDE SEQUENCE [LARGE SCALE GENOMIC DNA]</scope>
    <source>
        <strain evidence="3 4">ATCC 38327</strain>
    </source>
</reference>
<dbReference type="EMBL" id="GG745382">
    <property type="protein sequence ID" value="KNE72711.1"/>
    <property type="molecule type" value="Genomic_DNA"/>
</dbReference>
<dbReference type="PANTHER" id="PTHR48103:SF2">
    <property type="entry name" value="MIDASIN"/>
    <property type="match status" value="1"/>
</dbReference>
<sequence length="174" mass="20164">MTGLIVDWRRLELHNWANLLEYYDEEQKRDGAPLDEFIMTSSIGQLSLRLQIVKALHAHFKLDVLLNTHDYYAQFLPAVQKEISQQRTVIEKELKDHVKIASWRDINVYALKLSAAKTHKQLNKCLKKYSMLLQQPLLPLISQKSDALFDDQRTAAIDAPTMELSTTVHFYPDA</sequence>
<keyword evidence="2" id="KW-0067">ATP-binding</keyword>
<keyword evidence="4" id="KW-1185">Reference proteome</keyword>
<dbReference type="GO" id="GO:0000027">
    <property type="term" value="P:ribosomal large subunit assembly"/>
    <property type="evidence" value="ECO:0007669"/>
    <property type="project" value="TreeGrafter"/>
</dbReference>
<name>A0A0L0TDF8_ALLM3</name>
<evidence type="ECO:0000256" key="2">
    <source>
        <dbReference type="ARBA" id="ARBA00022840"/>
    </source>
</evidence>
<dbReference type="PANTHER" id="PTHR48103">
    <property type="entry name" value="MIDASIN-RELATED"/>
    <property type="match status" value="1"/>
</dbReference>